<dbReference type="Gene3D" id="1.10.443.10">
    <property type="entry name" value="Intergrase catalytic core"/>
    <property type="match status" value="1"/>
</dbReference>
<reference evidence="8 9" key="1">
    <citation type="journal article" date="2019" name="Int. J. Syst. Evol. Microbiol.">
        <title>The Global Catalogue of Microorganisms (GCM) 10K type strain sequencing project: providing services to taxonomists for standard genome sequencing and annotation.</title>
        <authorList>
            <consortium name="The Broad Institute Genomics Platform"/>
            <consortium name="The Broad Institute Genome Sequencing Center for Infectious Disease"/>
            <person name="Wu L."/>
            <person name="Ma J."/>
        </authorList>
    </citation>
    <scope>NUCLEOTIDE SEQUENCE [LARGE SCALE GENOMIC DNA]</scope>
    <source>
        <strain evidence="8 9">CGMCC 1.12237</strain>
    </source>
</reference>
<protein>
    <submittedName>
        <fullName evidence="8">Tyrosine-type recombinase/integrase</fullName>
    </submittedName>
</protein>
<dbReference type="InterPro" id="IPR011010">
    <property type="entry name" value="DNA_brk_join_enz"/>
</dbReference>
<organism evidence="8 9">
    <name type="scientific">Salinirubrum litoreum</name>
    <dbReference type="NCBI Taxonomy" id="1126234"/>
    <lineage>
        <taxon>Archaea</taxon>
        <taxon>Methanobacteriati</taxon>
        <taxon>Methanobacteriota</taxon>
        <taxon>Stenosarchaea group</taxon>
        <taxon>Halobacteria</taxon>
        <taxon>Halobacteriales</taxon>
        <taxon>Haloferacaceae</taxon>
        <taxon>Salinirubrum</taxon>
    </lineage>
</organism>
<evidence type="ECO:0000259" key="6">
    <source>
        <dbReference type="PROSITE" id="PS51898"/>
    </source>
</evidence>
<sequence length="352" mass="40160">MSSTSTPDDDLQDPISYFLQDLVYHGKTERTRDAYERALRDFEDFLRDPDRNPTGTTTVAADATHRHCMAWVHGLRGRVASSTVATYAAYLHRFYAYMTQVGVFDANPMTLVMEEMDEQIDTDPTRRELSVPEMRGFVGDIRHPLDRAIVVTLLKTGMRVGELCNLDLRDLRLTDSPVSETYELGGRAQLDGKPDSLYVSSDPARGAVTNDEERTASNKRKRSTVIPVDEELKWTLERWLSVRPDAISPADPLFLGVSDHWGRRLTTKSARRIVTRHAKDAGWHRAGGDASENVTPHYFRHFFTTHLRDRTGDRGIVKYLRGDVAGDIIDTYTHNWGDRVRETYEEHIYSLL</sequence>
<dbReference type="EMBL" id="JBHSKX010000001">
    <property type="protein sequence ID" value="MFC5366448.1"/>
    <property type="molecule type" value="Genomic_DNA"/>
</dbReference>
<keyword evidence="1" id="KW-0229">DNA integration</keyword>
<evidence type="ECO:0000256" key="2">
    <source>
        <dbReference type="ARBA" id="ARBA00023125"/>
    </source>
</evidence>
<evidence type="ECO:0000259" key="7">
    <source>
        <dbReference type="PROSITE" id="PS51900"/>
    </source>
</evidence>
<dbReference type="GO" id="GO:0006310">
    <property type="term" value="P:DNA recombination"/>
    <property type="evidence" value="ECO:0007669"/>
    <property type="project" value="UniProtKB-KW"/>
</dbReference>
<accession>A0ABD5R8W7</accession>
<dbReference type="PANTHER" id="PTHR30349">
    <property type="entry name" value="PHAGE INTEGRASE-RELATED"/>
    <property type="match status" value="1"/>
</dbReference>
<dbReference type="Pfam" id="PF00589">
    <property type="entry name" value="Phage_integrase"/>
    <property type="match status" value="1"/>
</dbReference>
<dbReference type="InterPro" id="IPR002104">
    <property type="entry name" value="Integrase_catalytic"/>
</dbReference>
<feature type="domain" description="Tyr recombinase" evidence="6">
    <location>
        <begin position="106"/>
        <end position="345"/>
    </location>
</feature>
<evidence type="ECO:0000256" key="3">
    <source>
        <dbReference type="ARBA" id="ARBA00023172"/>
    </source>
</evidence>
<evidence type="ECO:0000313" key="9">
    <source>
        <dbReference type="Proteomes" id="UP001596201"/>
    </source>
</evidence>
<dbReference type="GO" id="GO:0003677">
    <property type="term" value="F:DNA binding"/>
    <property type="evidence" value="ECO:0007669"/>
    <property type="project" value="UniProtKB-UniRule"/>
</dbReference>
<keyword evidence="2 4" id="KW-0238">DNA-binding</keyword>
<dbReference type="Pfam" id="PF02899">
    <property type="entry name" value="Phage_int_SAM_1"/>
    <property type="match status" value="1"/>
</dbReference>
<dbReference type="InterPro" id="IPR013762">
    <property type="entry name" value="Integrase-like_cat_sf"/>
</dbReference>
<dbReference type="Proteomes" id="UP001596201">
    <property type="component" value="Unassembled WGS sequence"/>
</dbReference>
<dbReference type="SUPFAM" id="SSF56349">
    <property type="entry name" value="DNA breaking-rejoining enzymes"/>
    <property type="match status" value="1"/>
</dbReference>
<feature type="domain" description="Core-binding (CB)" evidence="7">
    <location>
        <begin position="9"/>
        <end position="99"/>
    </location>
</feature>
<dbReference type="PANTHER" id="PTHR30349:SF92">
    <property type="entry name" value="SITE-SPECIFIC RECOMBINASE"/>
    <property type="match status" value="1"/>
</dbReference>
<dbReference type="PROSITE" id="PS51900">
    <property type="entry name" value="CB"/>
    <property type="match status" value="1"/>
</dbReference>
<dbReference type="Gene3D" id="1.10.150.130">
    <property type="match status" value="1"/>
</dbReference>
<dbReference type="AlphaFoldDB" id="A0ABD5R8W7"/>
<evidence type="ECO:0000256" key="5">
    <source>
        <dbReference type="SAM" id="MobiDB-lite"/>
    </source>
</evidence>
<dbReference type="InterPro" id="IPR004107">
    <property type="entry name" value="Integrase_SAM-like_N"/>
</dbReference>
<feature type="region of interest" description="Disordered" evidence="5">
    <location>
        <begin position="193"/>
        <end position="222"/>
    </location>
</feature>
<proteinExistence type="predicted"/>
<dbReference type="CDD" id="cd00397">
    <property type="entry name" value="DNA_BRE_C"/>
    <property type="match status" value="1"/>
</dbReference>
<name>A0ABD5R8W7_9EURY</name>
<dbReference type="RefSeq" id="WP_227228206.1">
    <property type="nucleotide sequence ID" value="NZ_JAJCVJ010000001.1"/>
</dbReference>
<gene>
    <name evidence="8" type="ORF">ACFPJ5_05810</name>
</gene>
<dbReference type="InterPro" id="IPR050090">
    <property type="entry name" value="Tyrosine_recombinase_XerCD"/>
</dbReference>
<keyword evidence="3" id="KW-0233">DNA recombination</keyword>
<comment type="caution">
    <text evidence="8">The sequence shown here is derived from an EMBL/GenBank/DDBJ whole genome shotgun (WGS) entry which is preliminary data.</text>
</comment>
<dbReference type="InterPro" id="IPR044068">
    <property type="entry name" value="CB"/>
</dbReference>
<evidence type="ECO:0000256" key="1">
    <source>
        <dbReference type="ARBA" id="ARBA00022908"/>
    </source>
</evidence>
<dbReference type="GO" id="GO:0015074">
    <property type="term" value="P:DNA integration"/>
    <property type="evidence" value="ECO:0007669"/>
    <property type="project" value="UniProtKB-KW"/>
</dbReference>
<evidence type="ECO:0000313" key="8">
    <source>
        <dbReference type="EMBL" id="MFC5366448.1"/>
    </source>
</evidence>
<dbReference type="PROSITE" id="PS51898">
    <property type="entry name" value="TYR_RECOMBINASE"/>
    <property type="match status" value="1"/>
</dbReference>
<dbReference type="InterPro" id="IPR010998">
    <property type="entry name" value="Integrase_recombinase_N"/>
</dbReference>
<keyword evidence="9" id="KW-1185">Reference proteome</keyword>
<evidence type="ECO:0000256" key="4">
    <source>
        <dbReference type="PROSITE-ProRule" id="PRU01248"/>
    </source>
</evidence>